<evidence type="ECO:0000313" key="3">
    <source>
        <dbReference type="Proteomes" id="UP001302072"/>
    </source>
</evidence>
<organism evidence="2 3">
    <name type="scientific">Stenotrophomonas oahuensis</name>
    <dbReference type="NCBI Taxonomy" id="3003271"/>
    <lineage>
        <taxon>Bacteria</taxon>
        <taxon>Pseudomonadati</taxon>
        <taxon>Pseudomonadota</taxon>
        <taxon>Gammaproteobacteria</taxon>
        <taxon>Lysobacterales</taxon>
        <taxon>Lysobacteraceae</taxon>
        <taxon>Stenotrophomonas</taxon>
    </lineage>
</organism>
<dbReference type="Proteomes" id="UP001302072">
    <property type="component" value="Chromosome"/>
</dbReference>
<evidence type="ECO:0000313" key="2">
    <source>
        <dbReference type="EMBL" id="WNH50920.1"/>
    </source>
</evidence>
<feature type="compositionally biased region" description="Low complexity" evidence="1">
    <location>
        <begin position="281"/>
        <end position="294"/>
    </location>
</feature>
<gene>
    <name evidence="2" type="ORF">PDM29_11010</name>
</gene>
<accession>A0ABY9YJ56</accession>
<keyword evidence="3" id="KW-1185">Reference proteome</keyword>
<dbReference type="EMBL" id="CP115541">
    <property type="protein sequence ID" value="WNH50920.1"/>
    <property type="molecule type" value="Genomic_DNA"/>
</dbReference>
<dbReference type="RefSeq" id="WP_311190213.1">
    <property type="nucleotide sequence ID" value="NZ_CP115541.1"/>
</dbReference>
<proteinExistence type="predicted"/>
<reference evidence="2 3" key="1">
    <citation type="submission" date="2022-12" db="EMBL/GenBank/DDBJ databases">
        <title>Two new species, Stenotrophomonas aracearum and Stenotrophomonas oahuensis, isolated from Anthurium (Araceae family) in Hawaii.</title>
        <authorList>
            <person name="Chunag S.C."/>
            <person name="Dobhal S."/>
            <person name="Alvarez A."/>
            <person name="Arif M."/>
        </authorList>
    </citation>
    <scope>NUCLEOTIDE SEQUENCE [LARGE SCALE GENOMIC DNA]</scope>
    <source>
        <strain evidence="2 3">A5586</strain>
    </source>
</reference>
<name>A0ABY9YJ56_9GAMM</name>
<feature type="region of interest" description="Disordered" evidence="1">
    <location>
        <begin position="272"/>
        <end position="294"/>
    </location>
</feature>
<protein>
    <submittedName>
        <fullName evidence="2">Uncharacterized protein</fullName>
    </submittedName>
</protein>
<evidence type="ECO:0000256" key="1">
    <source>
        <dbReference type="SAM" id="MobiDB-lite"/>
    </source>
</evidence>
<sequence>MNLLSAATKLYNQCFQRIDDRPGKMTLSQAFATKLHHDRISPRTESKLLSVFNATLFETSQCRTTQARIDTTRKQLDSAMKSVNEMDASKAKHSLFAIAKVMAERTTTAQDALNKQIIALAPHQGTLADAIRQYHDAEITREIGDGIVNFARMRYLMFDRPANTAAARADVKYREQNDCPGLDVAERELGQAMGELDEVSTKQAYWPLKLVLDEIKSEIEDDAKHWRGMTHAAYAGAQPHEVALLGTRILGSTSTTTQLVKHYRPELLEQFSSDSSDSDTRSSTWSLSTDRSHR</sequence>